<dbReference type="WormBase" id="SRAE_0000045200">
    <property type="protein sequence ID" value="SRP01112"/>
    <property type="gene ID" value="WBGene00256196"/>
</dbReference>
<evidence type="ECO:0000313" key="4">
    <source>
        <dbReference type="WBParaSite" id="SRAE_0000045200.1"/>
    </source>
</evidence>
<dbReference type="GeneID" id="36373694"/>
<dbReference type="EMBL" id="LN609407">
    <property type="protein sequence ID" value="CEF61326.1"/>
    <property type="molecule type" value="Genomic_DNA"/>
</dbReference>
<feature type="domain" description="VWFA" evidence="1">
    <location>
        <begin position="204"/>
        <end position="347"/>
    </location>
</feature>
<sequence>MFFVDKSINGNVVMEKQVNIIKDFFNSNFKPTINTFVAASSQIDEEITNTFDTVKPFDYRLLEKQFNDISNKTSTNENVSFYKLVAEVLINVDFSNINIYTKNPIIVLFLNSFVSEKNPTKNMLNNIMSSYPNIQIAAVVFDQKYSKDAEFLVGKSDMVYIFNEENKNEISYTSEWIINNICPSFSLTNGKPDNQDSFCGAFCDIAFAFDSSSDVLDSDLFNSEINITLLNIVPIIADYDRVATISYNQDVTNFQNFGSFNTKQDLDNYLLSLSQGSGSRLSLALAKLDSLNPPDNGKLSSFVFVTKYDAQEFQNAIPYAESLRKKGSLNFIILGTAVTKKQIEQLNPSNIFALTFGNACSNEIEIFYYKSLTCGSNSCITTPKPPTTKCISQETQCNVIISIDSSSDVLSDFFFYEVKDLIASNISSVFTNFNKIAIQAYNSQIQTIATFNSITNVNDFRNKVNSIVQGQGSNFYESLVAINNMIPTKAVDVSTYIFISKNDTNDFIKSAPIAAEIKAKGSLNIIIVGDALNPNDIEILNPTKYIIYDLSSCDNSAIVNFFSSQMNCYISCPTVTSTTKIITTNPVTTTKKNVITTTGSCVSQKTQCNVAISVDASSDILESFLFDIELDVISENVSSVFSDFNKVALQGYNSIVNPIYNFGDINNLNQFNNFLYSIKQNPGFNLSESLKNINNSQITNGLKLSTFVFISENNQAEFQKSVQLTKDLTAKGSLIIILLGTDVNENDISMLSYTNYTIFQLAKCNGHILTNLFNNYIDCYNTCSPSTTTITVPSTIVTTLPPTTTTTLPPCVTNTTQCNVAFAFDSSNYMISSFFDDYKHVLETVIPNYLTQFSKVSIHSFNSISYSLASYGSLQNISDFSNAVSSMTQAPGYNLHLALNDIYNEIEPDKNTNLATFVFLTKNDTNEFKLSSEIAQKLKSKGGLYVVIVETDLQPKDIVDLNPTDNLTITVRNCDAYTLGLFINRYSNNCTQKCTTPLISTTTPYLSTSTTTPTPTLPISTTTPTPTSVCTPGLKQCNIAIIIDASSDVLSFDFFENEINTLANNVAFIFNDYSKIAIESYNSDAYLLANFNSIGNSSMFSKDVQNAYQKSGFNLYEALNKINNLPLQDKNVGLSTYVFISKNDTNQFNLSKDVASQLRKKGSLNIIISGTALYDTDIAVLNPSTNITFDVAECDPQVIINFIKQEMVCTVPCSSPTTLPPTTTTTLPPTTTITVPSTIVTTLPPTTTTTLPPCVTNTTQCNVAFAFDSSNYMISSFFDDYKHVLETVIPNYLTQFSKVSIHSFNSISYSLASYGSLQNISDFSNAVSSMTQAPGYNLHLALNDIYNEIEPDKNTNLATFVFLTKNDTNEFKLSSEIAQKLKSKGGLYVVIVETDLQPKDIVDLNPTDNLTITVRNCDAYTLGLFINRYSNNCTQKCNAPSISTTTPYLSTSTTTKLIPVTTTPTSTLPISTTTPQCQCRKSVCNVAIVLDTSTTLSPNYFIKEKEAIMYNVSSSFKNFNNIALLEYDQTSTVLRDFGKIIDYNDFIYTVNSTYQSPGSNLTAALQQLKTLTTLNKSYLNSYIMISTPPIGDLKTNQQLVQDLINNSGTVNIILLGTGVKLSDVIPLNATTYYSYDLALCDTGGLVNYFNQTTACSTVCGTIPPQKMCSMIISPDASNDILDVEEFNYQMNVIANNVSSIIPNFRDIALIPWNEFPNTTFGFDVIRSVGDFQQDIYLMKQNIGSKLSSLLNSFFPLVLNRPSSIFVFISTNDPNEISMSVKSVNNLRNTGSSLNFILVGTDIHPNDLQIFNLPSDNIYQWDFTKCPISDLLNFIKNNIQCTNQCL</sequence>
<name>A0A090KV85_STRRB</name>
<gene>
    <name evidence="2 4 5" type="ORF">SRAE_0000045200</name>
</gene>
<proteinExistence type="predicted"/>
<dbReference type="PROSITE" id="PS50234">
    <property type="entry name" value="VWFA"/>
    <property type="match status" value="5"/>
</dbReference>
<reference evidence="2" key="1">
    <citation type="submission" date="2014-09" db="EMBL/GenBank/DDBJ databases">
        <authorList>
            <person name="Aslett A.Martin."/>
        </authorList>
    </citation>
    <scope>NUCLEOTIDE SEQUENCE</scope>
    <source>
        <strain evidence="2">ED321 Heterogonic</strain>
    </source>
</reference>
<feature type="domain" description="VWFA" evidence="1">
    <location>
        <begin position="398"/>
        <end position="529"/>
    </location>
</feature>
<dbReference type="InterPro" id="IPR038829">
    <property type="entry name" value="Leukosialin"/>
</dbReference>
<dbReference type="SUPFAM" id="SSF53300">
    <property type="entry name" value="vWA-like"/>
    <property type="match status" value="7"/>
</dbReference>
<evidence type="ECO:0000313" key="5">
    <source>
        <dbReference type="WormBase" id="SRAE_0000045200"/>
    </source>
</evidence>
<reference evidence="3" key="2">
    <citation type="submission" date="2014-09" db="EMBL/GenBank/DDBJ databases">
        <authorList>
            <person name="Martin A.A."/>
        </authorList>
    </citation>
    <scope>NUCLEOTIDE SEQUENCE</scope>
    <source>
        <strain evidence="3">ED321</strain>
    </source>
</reference>
<evidence type="ECO:0000313" key="3">
    <source>
        <dbReference type="Proteomes" id="UP000035682"/>
    </source>
</evidence>
<feature type="domain" description="VWFA" evidence="1">
    <location>
        <begin position="609"/>
        <end position="776"/>
    </location>
</feature>
<reference evidence="4" key="3">
    <citation type="submission" date="2020-12" db="UniProtKB">
        <authorList>
            <consortium name="WormBaseParasite"/>
        </authorList>
    </citation>
    <scope>IDENTIFICATION</scope>
</reference>
<dbReference type="PANTHER" id="PTHR35265">
    <property type="entry name" value="LEUKOSIALIN"/>
    <property type="match status" value="1"/>
</dbReference>
<dbReference type="InterPro" id="IPR002035">
    <property type="entry name" value="VWF_A"/>
</dbReference>
<dbReference type="CTD" id="36373694"/>
<evidence type="ECO:0000313" key="2">
    <source>
        <dbReference type="EMBL" id="CEF61326.1"/>
    </source>
</evidence>
<keyword evidence="3" id="KW-1185">Reference proteome</keyword>
<protein>
    <submittedName>
        <fullName evidence="2 4">von Willebrand factor, type A domain-containing protein</fullName>
    </submittedName>
</protein>
<evidence type="ECO:0000259" key="1">
    <source>
        <dbReference type="PROSITE" id="PS50234"/>
    </source>
</evidence>
<feature type="domain" description="VWFA" evidence="1">
    <location>
        <begin position="819"/>
        <end position="949"/>
    </location>
</feature>
<dbReference type="GO" id="GO:0004888">
    <property type="term" value="F:transmembrane signaling receptor activity"/>
    <property type="evidence" value="ECO:0007669"/>
    <property type="project" value="InterPro"/>
</dbReference>
<dbReference type="Gene3D" id="3.40.50.410">
    <property type="entry name" value="von Willebrand factor, type A domain"/>
    <property type="match status" value="6"/>
</dbReference>
<dbReference type="WBParaSite" id="SRAE_0000045200.1">
    <property type="protein sequence ID" value="SRAE_0000045200.1"/>
    <property type="gene ID" value="WBGene00256196"/>
</dbReference>
<dbReference type="PANTHER" id="PTHR35265:SF1">
    <property type="entry name" value="LEUKOSIALIN"/>
    <property type="match status" value="1"/>
</dbReference>
<dbReference type="Proteomes" id="UP000035682">
    <property type="component" value="Unplaced"/>
</dbReference>
<organism evidence="2">
    <name type="scientific">Strongyloides ratti</name>
    <name type="common">Parasitic roundworm</name>
    <dbReference type="NCBI Taxonomy" id="34506"/>
    <lineage>
        <taxon>Eukaryota</taxon>
        <taxon>Metazoa</taxon>
        <taxon>Ecdysozoa</taxon>
        <taxon>Nematoda</taxon>
        <taxon>Chromadorea</taxon>
        <taxon>Rhabditida</taxon>
        <taxon>Tylenchina</taxon>
        <taxon>Panagrolaimomorpha</taxon>
        <taxon>Strongyloidoidea</taxon>
        <taxon>Strongyloididae</taxon>
        <taxon>Strongyloides</taxon>
    </lineage>
</organism>
<dbReference type="InterPro" id="IPR036465">
    <property type="entry name" value="vWFA_dom_sf"/>
</dbReference>
<dbReference type="RefSeq" id="XP_024500535.1">
    <property type="nucleotide sequence ID" value="XM_024646344.1"/>
</dbReference>
<accession>A0A090KV85</accession>
<feature type="domain" description="VWFA" evidence="1">
    <location>
        <begin position="1262"/>
        <end position="1392"/>
    </location>
</feature>